<keyword evidence="6" id="KW-0804">Transcription</keyword>
<dbReference type="SUPFAM" id="SSF64484">
    <property type="entry name" value="beta and beta-prime subunits of DNA dependent RNA-polymerase"/>
    <property type="match status" value="1"/>
</dbReference>
<dbReference type="EMBL" id="GDJX01025469">
    <property type="protein sequence ID" value="JAT42467.1"/>
    <property type="molecule type" value="Transcribed_RNA"/>
</dbReference>
<comment type="catalytic activity">
    <reaction evidence="7">
        <text>RNA(n) + a ribonucleoside 5'-triphosphate = RNA(n+1) + diphosphate</text>
        <dbReference type="Rhea" id="RHEA:21248"/>
        <dbReference type="Rhea" id="RHEA-COMP:14527"/>
        <dbReference type="Rhea" id="RHEA-COMP:17342"/>
        <dbReference type="ChEBI" id="CHEBI:33019"/>
        <dbReference type="ChEBI" id="CHEBI:61557"/>
        <dbReference type="ChEBI" id="CHEBI:140395"/>
        <dbReference type="EC" id="2.7.7.6"/>
    </reaction>
</comment>
<protein>
    <recommendedName>
        <fullName evidence="1">DNA-directed RNA polymerase</fullName>
        <ecNumber evidence="1">2.7.7.6</ecNumber>
    </recommendedName>
</protein>
<dbReference type="GO" id="GO:0003899">
    <property type="term" value="F:DNA-directed RNA polymerase activity"/>
    <property type="evidence" value="ECO:0007669"/>
    <property type="project" value="UniProtKB-EC"/>
</dbReference>
<dbReference type="InterPro" id="IPR042102">
    <property type="entry name" value="RNA_pol_Rpb1_3_sf"/>
</dbReference>
<dbReference type="Gene3D" id="6.20.50.80">
    <property type="match status" value="1"/>
</dbReference>
<gene>
    <name evidence="10" type="primary">NRPE1_5</name>
    <name evidence="11" type="synonym">NRPE1_2</name>
    <name evidence="11" type="ORF">g.117190</name>
    <name evidence="10" type="ORF">g.117196</name>
</gene>
<dbReference type="EMBL" id="GDJX01021476">
    <property type="protein sequence ID" value="JAT46460.1"/>
    <property type="molecule type" value="Transcribed_RNA"/>
</dbReference>
<feature type="compositionally biased region" description="Basic and acidic residues" evidence="8">
    <location>
        <begin position="1394"/>
        <end position="1412"/>
    </location>
</feature>
<dbReference type="EC" id="2.7.7.6" evidence="1"/>
<dbReference type="Pfam" id="PF11523">
    <property type="entry name" value="DUF3223"/>
    <property type="match status" value="1"/>
</dbReference>
<feature type="non-terminal residue" evidence="10">
    <location>
        <position position="1"/>
    </location>
</feature>
<dbReference type="InterPro" id="IPR007066">
    <property type="entry name" value="RNA_pol_Rpb1_3"/>
</dbReference>
<evidence type="ECO:0000256" key="8">
    <source>
        <dbReference type="SAM" id="MobiDB-lite"/>
    </source>
</evidence>
<evidence type="ECO:0000256" key="3">
    <source>
        <dbReference type="ARBA" id="ARBA00022679"/>
    </source>
</evidence>
<dbReference type="InterPro" id="IPR007081">
    <property type="entry name" value="RNA_pol_Rpb1_5"/>
</dbReference>
<dbReference type="GO" id="GO:0006351">
    <property type="term" value="P:DNA-templated transcription"/>
    <property type="evidence" value="ECO:0007669"/>
    <property type="project" value="InterPro"/>
</dbReference>
<feature type="compositionally biased region" description="Basic and acidic residues" evidence="8">
    <location>
        <begin position="1375"/>
        <end position="1384"/>
    </location>
</feature>
<keyword evidence="2 10" id="KW-0240">DNA-directed RNA polymerase</keyword>
<dbReference type="InterPro" id="IPR000722">
    <property type="entry name" value="RNA_pol_asu"/>
</dbReference>
<evidence type="ECO:0000256" key="2">
    <source>
        <dbReference type="ARBA" id="ARBA00022478"/>
    </source>
</evidence>
<dbReference type="GO" id="GO:0003677">
    <property type="term" value="F:DNA binding"/>
    <property type="evidence" value="ECO:0007669"/>
    <property type="project" value="InterPro"/>
</dbReference>
<dbReference type="Pfam" id="PF04998">
    <property type="entry name" value="RNA_pol_Rpb1_5"/>
    <property type="match status" value="1"/>
</dbReference>
<dbReference type="InterPro" id="IPR006592">
    <property type="entry name" value="RNA_pol_N"/>
</dbReference>
<dbReference type="InterPro" id="IPR045867">
    <property type="entry name" value="DNA-dir_RpoC_beta_prime"/>
</dbReference>
<name>A0A1D1XJ79_9ARAE</name>
<feature type="region of interest" description="Disordered" evidence="8">
    <location>
        <begin position="1012"/>
        <end position="1225"/>
    </location>
</feature>
<keyword evidence="4" id="KW-0548">Nucleotidyltransferase</keyword>
<evidence type="ECO:0000256" key="7">
    <source>
        <dbReference type="ARBA" id="ARBA00048552"/>
    </source>
</evidence>
<feature type="compositionally biased region" description="Basic and acidic residues" evidence="8">
    <location>
        <begin position="1116"/>
        <end position="1125"/>
    </location>
</feature>
<dbReference type="GO" id="GO:0000428">
    <property type="term" value="C:DNA-directed RNA polymerase complex"/>
    <property type="evidence" value="ECO:0007669"/>
    <property type="project" value="UniProtKB-KW"/>
</dbReference>
<feature type="compositionally biased region" description="Polar residues" evidence="8">
    <location>
        <begin position="1195"/>
        <end position="1218"/>
    </location>
</feature>
<evidence type="ECO:0000259" key="9">
    <source>
        <dbReference type="SMART" id="SM00663"/>
    </source>
</evidence>
<feature type="compositionally biased region" description="Basic and acidic residues" evidence="8">
    <location>
        <begin position="1295"/>
        <end position="1306"/>
    </location>
</feature>
<feature type="compositionally biased region" description="Polar residues" evidence="8">
    <location>
        <begin position="1307"/>
        <end position="1374"/>
    </location>
</feature>
<evidence type="ECO:0000256" key="6">
    <source>
        <dbReference type="ARBA" id="ARBA00023163"/>
    </source>
</evidence>
<feature type="compositionally biased region" description="Basic and acidic residues" evidence="8">
    <location>
        <begin position="1178"/>
        <end position="1192"/>
    </location>
</feature>
<dbReference type="Pfam" id="PF00623">
    <property type="entry name" value="RNA_pol_Rpb1_2"/>
    <property type="match status" value="1"/>
</dbReference>
<evidence type="ECO:0000256" key="5">
    <source>
        <dbReference type="ARBA" id="ARBA00022833"/>
    </source>
</evidence>
<feature type="compositionally biased region" description="Polar residues" evidence="8">
    <location>
        <begin position="1033"/>
        <end position="1051"/>
    </location>
</feature>
<feature type="domain" description="RNA polymerase N-terminal" evidence="9">
    <location>
        <begin position="1"/>
        <end position="115"/>
    </location>
</feature>
<accession>A0A1D1XJ79</accession>
<reference evidence="10" key="1">
    <citation type="submission" date="2015-07" db="EMBL/GenBank/DDBJ databases">
        <title>Transcriptome Assembly of Anthurium amnicola.</title>
        <authorList>
            <person name="Suzuki J."/>
        </authorList>
    </citation>
    <scope>NUCLEOTIDE SEQUENCE</scope>
</reference>
<feature type="region of interest" description="Disordered" evidence="8">
    <location>
        <begin position="1294"/>
        <end position="1415"/>
    </location>
</feature>
<dbReference type="PANTHER" id="PTHR19376">
    <property type="entry name" value="DNA-DIRECTED RNA POLYMERASE"/>
    <property type="match status" value="1"/>
</dbReference>
<feature type="compositionally biased region" description="Polar residues" evidence="8">
    <location>
        <begin position="1126"/>
        <end position="1143"/>
    </location>
</feature>
<feature type="compositionally biased region" description="Basic and acidic residues" evidence="8">
    <location>
        <begin position="1087"/>
        <end position="1102"/>
    </location>
</feature>
<proteinExistence type="predicted"/>
<sequence>KGHTFLKVGQVVHRRIMDGDVVFLNRPPSTHKHSLQAFSVYVHDDRTVKINPLICAPLGADFDGDCIHLFYPQSLAARAEALELFNVEQQLLSSHNGALNLQLVQDSLLALKLMQRTCFLKKTTAQQLGMFVCSTLPPPALCRVFNAGPFWTVTQILQSSLPHLLDCCGEKYLIMQGEIMFLDFERDNLQSTLTEIATSILFLKGQKEAVMFFNLLQPLLMEFLFLEGFSISLMDFNIPKDGIDNVRRSIKDSLQPLRQSRETYNELIDSQVENNLKRVKSPVVDFILKCSSLGSLIDAKSDSTISKVVQQLGFLGLQLSDRGKLYSPALVKDIFSHLKKKYPAEVADCPTKAYGLIGSSFFHGLDPYEVLVHSVSTREVIIRSSGGLTEPGTLFKNLMSILRDVVVCYDGTVRNVCTNSIILFEYGADDCNSTMNHLPAGEPVGVLAATAISNPAYKAVLDSSQSTNSSWELMKEALLSKVNFKNDAAGRRVVLYMNDCFCGKRFCKERAACVVRSCLKKVMLRNCAVHFSIEYQKQIFLRETSETVHGLMGHIHLSQSQLVELNCKVDEICQKCLDVIRSYGKKRSNVSQLFRKISLFPCECCSWNPHKPCHQVSQSPCLHFVYHDRNADTCTEDMETTIDIMVNTIYPILLDTVIKGDPRVHSTKIIWIGPDTIPRVRNLSKVTKGEVAVEVVIDKDVVKQNGDAWRVALDSCLPVMHLIDTRRSIPYGIQQIRDCLGISSAFDQSIQRLSTAVRSVSKGVLKQHLMLVVHSMTFSGNVIGFYTSGFKALFRSLKVQVPFTEATLFTPLKCFERAADKCHKDALSSVVASCSWGKRVATGSGTHFQILWNKKQMPELEDVGKDAYGFLHLVRETSSERGKSSPYLGVDVDNFAEVGNADLNLSPEHNLDFVKLTFDEGPEAPCNFENGKLGNSCWESVVPSTDQSDSWQQWGNEKLKSKNQNDMPATSAGKSDGWHQWENEKHLEFGNQNDVPVALSGKSDSWEQWGNEKQLRSNNPIDMPATPAGKSDGWQQWNNEKQLESCNQNGMPATPAGKSDGWQEWGNAKQPEANIHGDMPAASGVESDSRQGWGRDKQHDVSNRNVPTASAAKSDIWNRQRRNEKQNNAGNYNDKSAASTFESHNLPGRRNEKQHYASNDIGTPKDDVGCSWVADRAQNQDKQSRKPSKDFDGFSSWNNVQSSTKPSDQSNAGGNWNLNDVDAGGDQAAMSNDGICWNRNVKTPHLDGQRSPVWGSTNSKHANQNELALSFSKPEFQESQNSDVMWTKLSVNDTSVKKSNERDWSKNETQGEWGSSQKCNTSSHAWGTNSNLNMESTGVNSDHVPSSKSDVLAFQDSNETSSRKLSNSSGWNDRSQNHRDRPMKSDGWGSWNAGDRRVNRNHSDGKKGRDAVRGMTPTGRRLDFFNCEEEKILVDVEPIMQSIKRILHQSSYFDGDRLSADDQSYILNNVFQYHPDRNAKVGGEVDYVMVDKHKSFQDSRCFFVVSTDGSSSDFSYIKCMENFIKQNYPDNAESFNLKYFRKRRADAQNDSELQQ</sequence>
<dbReference type="Gene3D" id="3.10.450.40">
    <property type="match status" value="1"/>
</dbReference>
<dbReference type="Pfam" id="PF04983">
    <property type="entry name" value="RNA_pol_Rpb1_3"/>
    <property type="match status" value="1"/>
</dbReference>
<evidence type="ECO:0000256" key="4">
    <source>
        <dbReference type="ARBA" id="ARBA00022695"/>
    </source>
</evidence>
<dbReference type="Gene3D" id="1.10.274.100">
    <property type="entry name" value="RNA polymerase Rpb1, domain 3"/>
    <property type="match status" value="1"/>
</dbReference>
<evidence type="ECO:0000256" key="1">
    <source>
        <dbReference type="ARBA" id="ARBA00012418"/>
    </source>
</evidence>
<keyword evidence="3" id="KW-0808">Transferase</keyword>
<organism evidence="10">
    <name type="scientific">Anthurium amnicola</name>
    <dbReference type="NCBI Taxonomy" id="1678845"/>
    <lineage>
        <taxon>Eukaryota</taxon>
        <taxon>Viridiplantae</taxon>
        <taxon>Streptophyta</taxon>
        <taxon>Embryophyta</taxon>
        <taxon>Tracheophyta</taxon>
        <taxon>Spermatophyta</taxon>
        <taxon>Magnoliopsida</taxon>
        <taxon>Liliopsida</taxon>
        <taxon>Araceae</taxon>
        <taxon>Pothoideae</taxon>
        <taxon>Potheae</taxon>
        <taxon>Anthurium</taxon>
    </lineage>
</organism>
<evidence type="ECO:0000313" key="11">
    <source>
        <dbReference type="EMBL" id="JAT46460.1"/>
    </source>
</evidence>
<evidence type="ECO:0000313" key="10">
    <source>
        <dbReference type="EMBL" id="JAT42467.1"/>
    </source>
</evidence>
<dbReference type="SMART" id="SM00663">
    <property type="entry name" value="RPOLA_N"/>
    <property type="match status" value="1"/>
</dbReference>
<dbReference type="PANTHER" id="PTHR19376:SF51">
    <property type="entry name" value="DNA-DIRECTED RNA POLYMERASE V SUBUNIT 1"/>
    <property type="match status" value="1"/>
</dbReference>
<keyword evidence="5" id="KW-0862">Zinc</keyword>
<dbReference type="Gene3D" id="2.40.40.20">
    <property type="match status" value="1"/>
</dbReference>